<evidence type="ECO:0000313" key="3">
    <source>
        <dbReference type="Proteomes" id="UP000828390"/>
    </source>
</evidence>
<reference evidence="2" key="1">
    <citation type="journal article" date="2019" name="bioRxiv">
        <title>The Genome of the Zebra Mussel, Dreissena polymorpha: A Resource for Invasive Species Research.</title>
        <authorList>
            <person name="McCartney M.A."/>
            <person name="Auch B."/>
            <person name="Kono T."/>
            <person name="Mallez S."/>
            <person name="Zhang Y."/>
            <person name="Obille A."/>
            <person name="Becker A."/>
            <person name="Abrahante J.E."/>
            <person name="Garbe J."/>
            <person name="Badalamenti J.P."/>
            <person name="Herman A."/>
            <person name="Mangelson H."/>
            <person name="Liachko I."/>
            <person name="Sullivan S."/>
            <person name="Sone E.D."/>
            <person name="Koren S."/>
            <person name="Silverstein K.A.T."/>
            <person name="Beckman K.B."/>
            <person name="Gohl D.M."/>
        </authorList>
    </citation>
    <scope>NUCLEOTIDE SEQUENCE</scope>
    <source>
        <strain evidence="2">Duluth1</strain>
        <tissue evidence="2">Whole animal</tissue>
    </source>
</reference>
<feature type="signal peptide" evidence="1">
    <location>
        <begin position="1"/>
        <end position="26"/>
    </location>
</feature>
<reference evidence="2" key="2">
    <citation type="submission" date="2020-11" db="EMBL/GenBank/DDBJ databases">
        <authorList>
            <person name="McCartney M.A."/>
            <person name="Auch B."/>
            <person name="Kono T."/>
            <person name="Mallez S."/>
            <person name="Becker A."/>
            <person name="Gohl D.M."/>
            <person name="Silverstein K.A.T."/>
            <person name="Koren S."/>
            <person name="Bechman K.B."/>
            <person name="Herman A."/>
            <person name="Abrahante J.E."/>
            <person name="Garbe J."/>
        </authorList>
    </citation>
    <scope>NUCLEOTIDE SEQUENCE</scope>
    <source>
        <strain evidence="2">Duluth1</strain>
        <tissue evidence="2">Whole animal</tissue>
    </source>
</reference>
<name>A0A9D4I538_DREPO</name>
<proteinExistence type="predicted"/>
<accession>A0A9D4I538</accession>
<sequence>MCTTVFKQCLLKVLILVSLMTTSASAREPDCSRFHYKDKLLEKIIRMEIHLETVDKHLISVWTRIYDGKNKYKN</sequence>
<keyword evidence="3" id="KW-1185">Reference proteome</keyword>
<comment type="caution">
    <text evidence="2">The sequence shown here is derived from an EMBL/GenBank/DDBJ whole genome shotgun (WGS) entry which is preliminary data.</text>
</comment>
<evidence type="ECO:0000313" key="2">
    <source>
        <dbReference type="EMBL" id="KAH3748525.1"/>
    </source>
</evidence>
<protein>
    <recommendedName>
        <fullName evidence="4">Secreted protein</fullName>
    </recommendedName>
</protein>
<gene>
    <name evidence="2" type="ORF">DPMN_182971</name>
</gene>
<keyword evidence="1" id="KW-0732">Signal</keyword>
<dbReference type="Proteomes" id="UP000828390">
    <property type="component" value="Unassembled WGS sequence"/>
</dbReference>
<dbReference type="AlphaFoldDB" id="A0A9D4I538"/>
<evidence type="ECO:0008006" key="4">
    <source>
        <dbReference type="Google" id="ProtNLM"/>
    </source>
</evidence>
<dbReference type="EMBL" id="JAIWYP010000010">
    <property type="protein sequence ID" value="KAH3748525.1"/>
    <property type="molecule type" value="Genomic_DNA"/>
</dbReference>
<evidence type="ECO:0000256" key="1">
    <source>
        <dbReference type="SAM" id="SignalP"/>
    </source>
</evidence>
<feature type="chain" id="PRO_5039644949" description="Secreted protein" evidence="1">
    <location>
        <begin position="27"/>
        <end position="74"/>
    </location>
</feature>
<organism evidence="2 3">
    <name type="scientific">Dreissena polymorpha</name>
    <name type="common">Zebra mussel</name>
    <name type="synonym">Mytilus polymorpha</name>
    <dbReference type="NCBI Taxonomy" id="45954"/>
    <lineage>
        <taxon>Eukaryota</taxon>
        <taxon>Metazoa</taxon>
        <taxon>Spiralia</taxon>
        <taxon>Lophotrochozoa</taxon>
        <taxon>Mollusca</taxon>
        <taxon>Bivalvia</taxon>
        <taxon>Autobranchia</taxon>
        <taxon>Heteroconchia</taxon>
        <taxon>Euheterodonta</taxon>
        <taxon>Imparidentia</taxon>
        <taxon>Neoheterodontei</taxon>
        <taxon>Myida</taxon>
        <taxon>Dreissenoidea</taxon>
        <taxon>Dreissenidae</taxon>
        <taxon>Dreissena</taxon>
    </lineage>
</organism>